<protein>
    <recommendedName>
        <fullName evidence="1">PIN domain-containing protein</fullName>
    </recommendedName>
</protein>
<evidence type="ECO:0000259" key="1">
    <source>
        <dbReference type="Pfam" id="PF10130"/>
    </source>
</evidence>
<dbReference type="Gene3D" id="3.40.50.1010">
    <property type="entry name" value="5'-nuclease"/>
    <property type="match status" value="1"/>
</dbReference>
<dbReference type="SUPFAM" id="SSF88723">
    <property type="entry name" value="PIN domain-like"/>
    <property type="match status" value="1"/>
</dbReference>
<dbReference type="CDD" id="cd09854">
    <property type="entry name" value="PIN_VapC-like"/>
    <property type="match status" value="1"/>
</dbReference>
<proteinExistence type="predicted"/>
<dbReference type="EMBL" id="MFHD01000024">
    <property type="protein sequence ID" value="OGF61882.1"/>
    <property type="molecule type" value="Genomic_DNA"/>
</dbReference>
<name>A0A1F5VEL2_9BACT</name>
<dbReference type="InterPro" id="IPR002716">
    <property type="entry name" value="PIN_dom"/>
</dbReference>
<reference evidence="2 3" key="1">
    <citation type="journal article" date="2016" name="Nat. Commun.">
        <title>Thousands of microbial genomes shed light on interconnected biogeochemical processes in an aquifer system.</title>
        <authorList>
            <person name="Anantharaman K."/>
            <person name="Brown C.T."/>
            <person name="Hug L.A."/>
            <person name="Sharon I."/>
            <person name="Castelle C.J."/>
            <person name="Probst A.J."/>
            <person name="Thomas B.C."/>
            <person name="Singh A."/>
            <person name="Wilkins M.J."/>
            <person name="Karaoz U."/>
            <person name="Brodie E.L."/>
            <person name="Williams K.H."/>
            <person name="Hubbard S.S."/>
            <person name="Banfield J.F."/>
        </authorList>
    </citation>
    <scope>NUCLEOTIDE SEQUENCE [LARGE SCALE GENOMIC DNA]</scope>
</reference>
<dbReference type="InterPro" id="IPR029060">
    <property type="entry name" value="PIN-like_dom_sf"/>
</dbReference>
<dbReference type="Proteomes" id="UP000179251">
    <property type="component" value="Unassembled WGS sequence"/>
</dbReference>
<dbReference type="STRING" id="1798325.A2834_00160"/>
<dbReference type="Pfam" id="PF10130">
    <property type="entry name" value="PIN_2"/>
    <property type="match status" value="1"/>
</dbReference>
<evidence type="ECO:0000313" key="3">
    <source>
        <dbReference type="Proteomes" id="UP000179251"/>
    </source>
</evidence>
<sequence length="131" mass="15459">MIRVVVDANVLISALLNGSAKFVLFDSKFEFVTTEFTLREVYHFLPFISARSSVPLNELEAAIRLFPLVVYPRQHYRHMLSRARKVLRNIDLNDVDLLALYFTESTYLWSEDKDFEEIRPPIRLLKTKDFF</sequence>
<accession>A0A1F5VEL2</accession>
<comment type="caution">
    <text evidence="2">The sequence shown here is derived from an EMBL/GenBank/DDBJ whole genome shotgun (WGS) entry which is preliminary data.</text>
</comment>
<evidence type="ECO:0000313" key="2">
    <source>
        <dbReference type="EMBL" id="OGF61882.1"/>
    </source>
</evidence>
<organism evidence="2 3">
    <name type="scientific">Candidatus Giovannonibacteria bacterium RIFCSPHIGHO2_01_FULL_45_23</name>
    <dbReference type="NCBI Taxonomy" id="1798325"/>
    <lineage>
        <taxon>Bacteria</taxon>
        <taxon>Candidatus Giovannoniibacteriota</taxon>
    </lineage>
</organism>
<dbReference type="AlphaFoldDB" id="A0A1F5VEL2"/>
<feature type="domain" description="PIN" evidence="1">
    <location>
        <begin position="5"/>
        <end position="115"/>
    </location>
</feature>
<gene>
    <name evidence="2" type="ORF">A2834_00160</name>
</gene>